<evidence type="ECO:0000313" key="2">
    <source>
        <dbReference type="EMBL" id="MFC5941255.1"/>
    </source>
</evidence>
<dbReference type="PANTHER" id="PTHR43245:SF13">
    <property type="entry name" value="UDP-D-APIOSE_UDP-D-XYLOSE SYNTHASE 2"/>
    <property type="match status" value="1"/>
</dbReference>
<gene>
    <name evidence="2" type="ORF">ACFPZ4_07160</name>
</gene>
<comment type="caution">
    <text evidence="2">The sequence shown here is derived from an EMBL/GenBank/DDBJ whole genome shotgun (WGS) entry which is preliminary data.</text>
</comment>
<protein>
    <submittedName>
        <fullName evidence="2">NAD-dependent epimerase/dehydratase family protein</fullName>
    </submittedName>
</protein>
<dbReference type="PANTHER" id="PTHR43245">
    <property type="entry name" value="BIFUNCTIONAL POLYMYXIN RESISTANCE PROTEIN ARNA"/>
    <property type="match status" value="1"/>
</dbReference>
<sequence length="329" mass="35963">MRRALVLGGAGFIGLHLTERLLADGYRVVVVDDFSRGRDDERLGALRGDPAVEVVSADLTRPQAWAALPRGCDEIYLLAAVVGVRNVEADPTRVIRVNTLTALHLLDWVEPGDRVFFSSTSEVYAGGVDARVVPVPTAEDVPVMITDVTSPRFSYAISKLLGEAAFVHAARARRCAATVGRFHNVYGPRMGTDHVIPEMSLRALDGEDPFRVWGADQYRAFCHVDDAVEAVLRLMRCPAAAGEIVHIGNDAEQTNIGDLAKLVLRVADAAPVLQPMPAPPGSVHRRCPDLATLRRLTGFEPVVPLEDGVRRTFDWYRAWRAGTEDARGR</sequence>
<keyword evidence="3" id="KW-1185">Reference proteome</keyword>
<dbReference type="Gene3D" id="3.40.50.720">
    <property type="entry name" value="NAD(P)-binding Rossmann-like Domain"/>
    <property type="match status" value="1"/>
</dbReference>
<dbReference type="InterPro" id="IPR036291">
    <property type="entry name" value="NAD(P)-bd_dom_sf"/>
</dbReference>
<dbReference type="RefSeq" id="WP_353898711.1">
    <property type="nucleotide sequence ID" value="NZ_CP158970.1"/>
</dbReference>
<dbReference type="Pfam" id="PF01370">
    <property type="entry name" value="Epimerase"/>
    <property type="match status" value="1"/>
</dbReference>
<dbReference type="EMBL" id="JBHSQQ010000025">
    <property type="protein sequence ID" value="MFC5941255.1"/>
    <property type="molecule type" value="Genomic_DNA"/>
</dbReference>
<evidence type="ECO:0000313" key="3">
    <source>
        <dbReference type="Proteomes" id="UP001596207"/>
    </source>
</evidence>
<proteinExistence type="predicted"/>
<feature type="domain" description="NAD-dependent epimerase/dehydratase" evidence="1">
    <location>
        <begin position="4"/>
        <end position="248"/>
    </location>
</feature>
<name>A0ABW1HKA6_9ACTN</name>
<dbReference type="Proteomes" id="UP001596207">
    <property type="component" value="Unassembled WGS sequence"/>
</dbReference>
<dbReference type="InterPro" id="IPR001509">
    <property type="entry name" value="Epimerase_deHydtase"/>
</dbReference>
<dbReference type="InterPro" id="IPR050177">
    <property type="entry name" value="Lipid_A_modif_metabolic_enz"/>
</dbReference>
<accession>A0ABW1HKA6</accession>
<organism evidence="2 3">
    <name type="scientific">Micromonospora harpali</name>
    <dbReference type="NCBI Taxonomy" id="1490225"/>
    <lineage>
        <taxon>Bacteria</taxon>
        <taxon>Bacillati</taxon>
        <taxon>Actinomycetota</taxon>
        <taxon>Actinomycetes</taxon>
        <taxon>Micromonosporales</taxon>
        <taxon>Micromonosporaceae</taxon>
        <taxon>Micromonospora</taxon>
    </lineage>
</organism>
<reference evidence="3" key="1">
    <citation type="journal article" date="2019" name="Int. J. Syst. Evol. Microbiol.">
        <title>The Global Catalogue of Microorganisms (GCM) 10K type strain sequencing project: providing services to taxonomists for standard genome sequencing and annotation.</title>
        <authorList>
            <consortium name="The Broad Institute Genomics Platform"/>
            <consortium name="The Broad Institute Genome Sequencing Center for Infectious Disease"/>
            <person name="Wu L."/>
            <person name="Ma J."/>
        </authorList>
    </citation>
    <scope>NUCLEOTIDE SEQUENCE [LARGE SCALE GENOMIC DNA]</scope>
    <source>
        <strain evidence="3">CGMCC 4.7173</strain>
    </source>
</reference>
<dbReference type="SUPFAM" id="SSF51735">
    <property type="entry name" value="NAD(P)-binding Rossmann-fold domains"/>
    <property type="match status" value="1"/>
</dbReference>
<evidence type="ECO:0000259" key="1">
    <source>
        <dbReference type="Pfam" id="PF01370"/>
    </source>
</evidence>